<organism evidence="1 2">
    <name type="scientific">Symbiodinium pilosum</name>
    <name type="common">Dinoflagellate</name>
    <dbReference type="NCBI Taxonomy" id="2952"/>
    <lineage>
        <taxon>Eukaryota</taxon>
        <taxon>Sar</taxon>
        <taxon>Alveolata</taxon>
        <taxon>Dinophyceae</taxon>
        <taxon>Suessiales</taxon>
        <taxon>Symbiodiniaceae</taxon>
        <taxon>Symbiodinium</taxon>
    </lineage>
</organism>
<comment type="caution">
    <text evidence="1">The sequence shown here is derived from an EMBL/GenBank/DDBJ whole genome shotgun (WGS) entry which is preliminary data.</text>
</comment>
<proteinExistence type="predicted"/>
<name>A0A812NJA3_SYMPI</name>
<gene>
    <name evidence="1" type="ORF">SPIL2461_LOCUS7018</name>
</gene>
<dbReference type="Proteomes" id="UP000649617">
    <property type="component" value="Unassembled WGS sequence"/>
</dbReference>
<sequence>MEASASAFSARIGVDTVQLQALQDVLPNHAGGLFDEAVPTQTSQVSAHCRVSVHEGSLLLEATLASKVFSFLCLGGSWMLWANALDGVALTDCNQVRPYFGMIG</sequence>
<accession>A0A812NJA3</accession>
<evidence type="ECO:0000313" key="2">
    <source>
        <dbReference type="Proteomes" id="UP000649617"/>
    </source>
</evidence>
<protein>
    <submittedName>
        <fullName evidence="1">Uncharacterized protein</fullName>
    </submittedName>
</protein>
<keyword evidence="2" id="KW-1185">Reference proteome</keyword>
<reference evidence="1" key="1">
    <citation type="submission" date="2021-02" db="EMBL/GenBank/DDBJ databases">
        <authorList>
            <person name="Dougan E. K."/>
            <person name="Rhodes N."/>
            <person name="Thang M."/>
            <person name="Chan C."/>
        </authorList>
    </citation>
    <scope>NUCLEOTIDE SEQUENCE</scope>
</reference>
<evidence type="ECO:0000313" key="1">
    <source>
        <dbReference type="EMBL" id="CAE7309811.1"/>
    </source>
</evidence>
<dbReference type="AlphaFoldDB" id="A0A812NJA3"/>
<dbReference type="EMBL" id="CAJNIZ010011001">
    <property type="protein sequence ID" value="CAE7309811.1"/>
    <property type="molecule type" value="Genomic_DNA"/>
</dbReference>